<dbReference type="Proteomes" id="UP000060699">
    <property type="component" value="Chromosome"/>
</dbReference>
<dbReference type="STRING" id="76731.RD2015_3931"/>
<organism evidence="1 2">
    <name type="scientific">Roseateles depolymerans</name>
    <dbReference type="NCBI Taxonomy" id="76731"/>
    <lineage>
        <taxon>Bacteria</taxon>
        <taxon>Pseudomonadati</taxon>
        <taxon>Pseudomonadota</taxon>
        <taxon>Betaproteobacteria</taxon>
        <taxon>Burkholderiales</taxon>
        <taxon>Sphaerotilaceae</taxon>
        <taxon>Roseateles</taxon>
    </lineage>
</organism>
<sequence length="182" mass="19738" precursor="true">MLIKHYIAAAALACTSAVCQSAPYPEFAITQVSDEGRLLLITATKLDPNSVVQLQYSAPKSGVACCQRLKASQFKPSKAEVVTGNELTDGEGFVYEARVPSHWFRDPFIGMAAVGAFKHARSQDDLLEGTAMDNKPVRAALCTSSEGVHLQATRGHQVQTHLYLWLGYDIADPTCKLAPKTK</sequence>
<reference evidence="1 2" key="1">
    <citation type="submission" date="2015-12" db="EMBL/GenBank/DDBJ databases">
        <title>Complete genome of Roseateles depolymerans KCTC 42856.</title>
        <authorList>
            <person name="Kim K.M."/>
        </authorList>
    </citation>
    <scope>NUCLEOTIDE SEQUENCE [LARGE SCALE GENOMIC DNA]</scope>
    <source>
        <strain evidence="1 2">KCTC 42856</strain>
    </source>
</reference>
<dbReference type="KEGG" id="rdp:RD2015_3931"/>
<gene>
    <name evidence="1" type="ORF">RD2015_3931</name>
</gene>
<evidence type="ECO:0000313" key="1">
    <source>
        <dbReference type="EMBL" id="ALV08382.1"/>
    </source>
</evidence>
<name>A0A0U3LAN4_9BURK</name>
<dbReference type="OrthoDB" id="8779842at2"/>
<dbReference type="RefSeq" id="WP_058936356.1">
    <property type="nucleotide sequence ID" value="NZ_CP013729.1"/>
</dbReference>
<protein>
    <submittedName>
        <fullName evidence="1">Uncharacterized protein</fullName>
    </submittedName>
</protein>
<proteinExistence type="predicted"/>
<accession>A0A0U3LAN4</accession>
<dbReference type="EMBL" id="CP013729">
    <property type="protein sequence ID" value="ALV08382.1"/>
    <property type="molecule type" value="Genomic_DNA"/>
</dbReference>
<dbReference type="AlphaFoldDB" id="A0A0U3LAN4"/>
<keyword evidence="2" id="KW-1185">Reference proteome</keyword>
<evidence type="ECO:0000313" key="2">
    <source>
        <dbReference type="Proteomes" id="UP000060699"/>
    </source>
</evidence>